<accession>A0A1Y2M6H9</accession>
<evidence type="ECO:0000313" key="7">
    <source>
        <dbReference type="Proteomes" id="UP000193240"/>
    </source>
</evidence>
<gene>
    <name evidence="6" type="ORF">B5807_03151</name>
</gene>
<dbReference type="PROSITE" id="PS50048">
    <property type="entry name" value="ZN2_CY6_FUNGAL_2"/>
    <property type="match status" value="1"/>
</dbReference>
<dbReference type="InterPro" id="IPR001138">
    <property type="entry name" value="Zn2Cys6_DnaBD"/>
</dbReference>
<dbReference type="PANTHER" id="PTHR47424:SF6">
    <property type="entry name" value="PROLINE UTILIZATION TRANS-ACTIVATOR"/>
    <property type="match status" value="1"/>
</dbReference>
<evidence type="ECO:0000259" key="5">
    <source>
        <dbReference type="PROSITE" id="PS50048"/>
    </source>
</evidence>
<dbReference type="PROSITE" id="PS00463">
    <property type="entry name" value="ZN2_CY6_FUNGAL_1"/>
    <property type="match status" value="1"/>
</dbReference>
<dbReference type="GO" id="GO:0008270">
    <property type="term" value="F:zinc ion binding"/>
    <property type="evidence" value="ECO:0007669"/>
    <property type="project" value="InterPro"/>
</dbReference>
<keyword evidence="2" id="KW-0805">Transcription regulation</keyword>
<sequence length="681" mass="76404">MDSPAAVRRRRRRRVPDEHRKRAPRACTYCKARKSKCIVTSRGVCQRCIQSSLRCEFERQLSTEPIEHEPRLETQISPSATFATDTPAERFMWPRFLSRLRETFSLDIIATPESQPAILPQLQTPRHTPDSAYRVREAASAFPPQGVARFLVSVCNEHGTDSFHYFDTARFSAELDNFYASANSPLRLDSAFVCLAHATFALGSQWATLVRPKGITSAPSPEDGDPGRIFYQQARNLIPDIIELNSIRTVQATFVIGVYLLPASAISSSYVYLGLALRKALALDLHQESEETFISEMESELRRRMWWTVYSLERCLTVKLNRPKSIDATIITANLPAPLQALDLRQAFNNVDHQLANAQLMLILDRIEEPIGKREPLANIEASLKKWKRSLPPVLRLEVIHPRSSSYRATFHLYLNYYFARIAMGKASVVTQVRSHLKNHLLPDPHSLPEDQDAYLAQSCVKAAKRILRLYEDVRRTGNLTRFSFTDFQGCSVATSLVLLAGILERDIDYESHVAFGLDSLRKMAEGNTTATAGLKFVEALQSIAEEAVQRLRQQDVSVTLPVHHSSQTTEYSTWADWLARQPQQVSGVVSRSRTPPATENFSHDAATSVTDMQPAADFTTWDGAAALQQLSLPAAEGSQYDVITDVGVYDPALLLTDCSEDPMFLMGLTGFDMMGFGFQN</sequence>
<dbReference type="SMART" id="SM00066">
    <property type="entry name" value="GAL4"/>
    <property type="match status" value="1"/>
</dbReference>
<dbReference type="OMA" id="YYYAWIT"/>
<dbReference type="Pfam" id="PF04082">
    <property type="entry name" value="Fungal_trans"/>
    <property type="match status" value="1"/>
</dbReference>
<dbReference type="InterPro" id="IPR051127">
    <property type="entry name" value="Fungal_SecMet_Regulators"/>
</dbReference>
<keyword evidence="7" id="KW-1185">Reference proteome</keyword>
<protein>
    <recommendedName>
        <fullName evidence="5">Zn(2)-C6 fungal-type domain-containing protein</fullName>
    </recommendedName>
</protein>
<dbReference type="SMART" id="SM00906">
    <property type="entry name" value="Fungal_trans"/>
    <property type="match status" value="1"/>
</dbReference>
<keyword evidence="1" id="KW-0479">Metal-binding</keyword>
<dbReference type="CDD" id="cd12148">
    <property type="entry name" value="fungal_TF_MHR"/>
    <property type="match status" value="1"/>
</dbReference>
<dbReference type="Proteomes" id="UP000193240">
    <property type="component" value="Unassembled WGS sequence"/>
</dbReference>
<dbReference type="CDD" id="cd00067">
    <property type="entry name" value="GAL4"/>
    <property type="match status" value="1"/>
</dbReference>
<dbReference type="InterPro" id="IPR036864">
    <property type="entry name" value="Zn2-C6_fun-type_DNA-bd_sf"/>
</dbReference>
<dbReference type="AlphaFoldDB" id="A0A1Y2M6H9"/>
<dbReference type="SUPFAM" id="SSF57701">
    <property type="entry name" value="Zn2/Cys6 DNA-binding domain"/>
    <property type="match status" value="1"/>
</dbReference>
<dbReference type="EMBL" id="KZ107840">
    <property type="protein sequence ID" value="OSS51704.1"/>
    <property type="molecule type" value="Genomic_DNA"/>
</dbReference>
<reference evidence="6 7" key="1">
    <citation type="journal article" date="2017" name="Genome Announc.">
        <title>Genome sequence of the saprophytic ascomycete Epicoccum nigrum ICMP 19927 strain isolated from New Zealand.</title>
        <authorList>
            <person name="Fokin M."/>
            <person name="Fleetwood D."/>
            <person name="Weir B.S."/>
            <person name="Villas-Boas S.G."/>
        </authorList>
    </citation>
    <scope>NUCLEOTIDE SEQUENCE [LARGE SCALE GENOMIC DNA]</scope>
    <source>
        <strain evidence="6 7">ICMP 19927</strain>
    </source>
</reference>
<proteinExistence type="predicted"/>
<evidence type="ECO:0000256" key="3">
    <source>
        <dbReference type="ARBA" id="ARBA00023163"/>
    </source>
</evidence>
<evidence type="ECO:0000256" key="4">
    <source>
        <dbReference type="ARBA" id="ARBA00023242"/>
    </source>
</evidence>
<evidence type="ECO:0000256" key="1">
    <source>
        <dbReference type="ARBA" id="ARBA00022723"/>
    </source>
</evidence>
<evidence type="ECO:0000256" key="2">
    <source>
        <dbReference type="ARBA" id="ARBA00023015"/>
    </source>
</evidence>
<dbReference type="GO" id="GO:0006351">
    <property type="term" value="P:DNA-templated transcription"/>
    <property type="evidence" value="ECO:0007669"/>
    <property type="project" value="InterPro"/>
</dbReference>
<dbReference type="InParanoid" id="A0A1Y2M6H9"/>
<dbReference type="InterPro" id="IPR007219">
    <property type="entry name" value="XnlR_reg_dom"/>
</dbReference>
<organism evidence="6 7">
    <name type="scientific">Epicoccum nigrum</name>
    <name type="common">Soil fungus</name>
    <name type="synonym">Epicoccum purpurascens</name>
    <dbReference type="NCBI Taxonomy" id="105696"/>
    <lineage>
        <taxon>Eukaryota</taxon>
        <taxon>Fungi</taxon>
        <taxon>Dikarya</taxon>
        <taxon>Ascomycota</taxon>
        <taxon>Pezizomycotina</taxon>
        <taxon>Dothideomycetes</taxon>
        <taxon>Pleosporomycetidae</taxon>
        <taxon>Pleosporales</taxon>
        <taxon>Pleosporineae</taxon>
        <taxon>Didymellaceae</taxon>
        <taxon>Epicoccum</taxon>
    </lineage>
</organism>
<dbReference type="Pfam" id="PF00172">
    <property type="entry name" value="Zn_clus"/>
    <property type="match status" value="1"/>
</dbReference>
<dbReference type="PANTHER" id="PTHR47424">
    <property type="entry name" value="REGULATORY PROTEIN GAL4"/>
    <property type="match status" value="1"/>
</dbReference>
<keyword evidence="3" id="KW-0804">Transcription</keyword>
<evidence type="ECO:0000313" key="6">
    <source>
        <dbReference type="EMBL" id="OSS51704.1"/>
    </source>
</evidence>
<name>A0A1Y2M6H9_EPING</name>
<dbReference type="STRING" id="105696.A0A1Y2M6H9"/>
<dbReference type="GO" id="GO:0003677">
    <property type="term" value="F:DNA binding"/>
    <property type="evidence" value="ECO:0007669"/>
    <property type="project" value="InterPro"/>
</dbReference>
<keyword evidence="4" id="KW-0539">Nucleus</keyword>
<dbReference type="Gene3D" id="4.10.240.10">
    <property type="entry name" value="Zn(2)-C6 fungal-type DNA-binding domain"/>
    <property type="match status" value="1"/>
</dbReference>
<feature type="domain" description="Zn(2)-C6 fungal-type" evidence="5">
    <location>
        <begin position="26"/>
        <end position="57"/>
    </location>
</feature>
<dbReference type="GO" id="GO:0000981">
    <property type="term" value="F:DNA-binding transcription factor activity, RNA polymerase II-specific"/>
    <property type="evidence" value="ECO:0007669"/>
    <property type="project" value="InterPro"/>
</dbReference>